<name>A0ABR4N3G0_9FUNG</name>
<evidence type="ECO:0000256" key="1">
    <source>
        <dbReference type="SAM" id="SignalP"/>
    </source>
</evidence>
<evidence type="ECO:0000313" key="2">
    <source>
        <dbReference type="EMBL" id="KAL2914026.1"/>
    </source>
</evidence>
<reference evidence="2 3" key="1">
    <citation type="submission" date="2023-09" db="EMBL/GenBank/DDBJ databases">
        <title>Pangenome analysis of Batrachochytrium dendrobatidis and related Chytrids.</title>
        <authorList>
            <person name="Yacoub M.N."/>
            <person name="Stajich J.E."/>
            <person name="James T.Y."/>
        </authorList>
    </citation>
    <scope>NUCLEOTIDE SEQUENCE [LARGE SCALE GENOMIC DNA]</scope>
    <source>
        <strain evidence="2 3">JEL0888</strain>
    </source>
</reference>
<sequence>MRCLGRAAGPCAALTLLLFGSAWDAHVLPWFAARGVSCVAASLVGAEQALLSGESDASMDRAGDAYVQELARIAGPKSMFMPVIVAHAMHGLTVQRFLESHPCRGVVLVHPWSAHNALEALDSEADAQKILVHGLHGHATHARTHLSEQQMRVVRSALIDFGAKPSLFEGASATHFPMLVTGFQQQPSDPLASMSDMVELQTRYECDLELVDADASDCKHSLFMLDKHLAIRMSERLLGWMDEYGL</sequence>
<evidence type="ECO:0000313" key="3">
    <source>
        <dbReference type="Proteomes" id="UP001527925"/>
    </source>
</evidence>
<dbReference type="SUPFAM" id="SSF53474">
    <property type="entry name" value="alpha/beta-Hydrolases"/>
    <property type="match status" value="1"/>
</dbReference>
<dbReference type="Proteomes" id="UP001527925">
    <property type="component" value="Unassembled WGS sequence"/>
</dbReference>
<keyword evidence="1" id="KW-0732">Signal</keyword>
<accession>A0ABR4N3G0</accession>
<proteinExistence type="predicted"/>
<comment type="caution">
    <text evidence="2">The sequence shown here is derived from an EMBL/GenBank/DDBJ whole genome shotgun (WGS) entry which is preliminary data.</text>
</comment>
<dbReference type="InterPro" id="IPR029058">
    <property type="entry name" value="AB_hydrolase_fold"/>
</dbReference>
<organism evidence="2 3">
    <name type="scientific">Polyrhizophydium stewartii</name>
    <dbReference type="NCBI Taxonomy" id="2732419"/>
    <lineage>
        <taxon>Eukaryota</taxon>
        <taxon>Fungi</taxon>
        <taxon>Fungi incertae sedis</taxon>
        <taxon>Chytridiomycota</taxon>
        <taxon>Chytridiomycota incertae sedis</taxon>
        <taxon>Chytridiomycetes</taxon>
        <taxon>Rhizophydiales</taxon>
        <taxon>Rhizophydiales incertae sedis</taxon>
        <taxon>Polyrhizophydium</taxon>
    </lineage>
</organism>
<feature type="chain" id="PRO_5045674728" evidence="1">
    <location>
        <begin position="25"/>
        <end position="246"/>
    </location>
</feature>
<keyword evidence="3" id="KW-1185">Reference proteome</keyword>
<feature type="signal peptide" evidence="1">
    <location>
        <begin position="1"/>
        <end position="24"/>
    </location>
</feature>
<protein>
    <submittedName>
        <fullName evidence="2">Uncharacterized protein</fullName>
    </submittedName>
</protein>
<gene>
    <name evidence="2" type="ORF">HK105_206471</name>
</gene>
<dbReference type="EMBL" id="JADGIZ020000038">
    <property type="protein sequence ID" value="KAL2914026.1"/>
    <property type="molecule type" value="Genomic_DNA"/>
</dbReference>